<dbReference type="InterPro" id="IPR001296">
    <property type="entry name" value="Glyco_trans_1"/>
</dbReference>
<dbReference type="Proteomes" id="UP001165587">
    <property type="component" value="Unassembled WGS sequence"/>
</dbReference>
<gene>
    <name evidence="5" type="ORF">N1028_06845</name>
</gene>
<dbReference type="GO" id="GO:0016757">
    <property type="term" value="F:glycosyltransferase activity"/>
    <property type="evidence" value="ECO:0007669"/>
    <property type="project" value="UniProtKB-KW"/>
</dbReference>
<protein>
    <submittedName>
        <fullName evidence="5">Glycosyltransferase family 4 protein</fullName>
    </submittedName>
</protein>
<dbReference type="SUPFAM" id="SSF53756">
    <property type="entry name" value="UDP-Glycosyltransferase/glycogen phosphorylase"/>
    <property type="match status" value="1"/>
</dbReference>
<keyword evidence="2" id="KW-0808">Transferase</keyword>
<reference evidence="5" key="1">
    <citation type="submission" date="2022-08" db="EMBL/GenBank/DDBJ databases">
        <authorList>
            <person name="Deng Y."/>
            <person name="Han X.-F."/>
            <person name="Zhang Y.-Q."/>
        </authorList>
    </citation>
    <scope>NUCLEOTIDE SEQUENCE</scope>
    <source>
        <strain evidence="5">CPCC 203407</strain>
    </source>
</reference>
<evidence type="ECO:0000313" key="6">
    <source>
        <dbReference type="Proteomes" id="UP001165587"/>
    </source>
</evidence>
<evidence type="ECO:0000259" key="4">
    <source>
        <dbReference type="Pfam" id="PF13439"/>
    </source>
</evidence>
<keyword evidence="6" id="KW-1185">Reference proteome</keyword>
<proteinExistence type="predicted"/>
<sequence length="383" mass="40318">MSPQIPVLFDATSLPPNWGGVARYIQGVLGGLGELGVSIHVVAKPGDLRRLREAAPGHDYHSAPASIAARPARFAWEQVGLPRLARRLGVRVIHSPHYTLPLLAGGPASVVTLHDATFFTDPEVHSRLKRTFFTWWTKRAAKRAAALLTPSRATADAVRASVPSTRGELFVAYLGVDTAVFGVPRADAVTAFAREHGLDETLGWIGFLGTIEPRKNVPALIQAHAALRALRADPVPPLVLSGSRGWDEEAARRLDALTPADGVIEAGYLPLDELPAFLGGARVVAYPSLGEGFGLPVLEAMACGAAVLTTRRLSIPEVGGDTVAYSEPDAGSLAGALEELLADAPRRAELGAAAARRASDFTWTACAQVHLDAYAAAGAVVLA</sequence>
<feature type="domain" description="Glycosyltransferase subfamily 4-like N-terminal" evidence="4">
    <location>
        <begin position="18"/>
        <end position="179"/>
    </location>
</feature>
<dbReference type="Gene3D" id="3.40.50.2000">
    <property type="entry name" value="Glycogen Phosphorylase B"/>
    <property type="match status" value="2"/>
</dbReference>
<dbReference type="GO" id="GO:0009103">
    <property type="term" value="P:lipopolysaccharide biosynthetic process"/>
    <property type="evidence" value="ECO:0007669"/>
    <property type="project" value="TreeGrafter"/>
</dbReference>
<dbReference type="CDD" id="cd03809">
    <property type="entry name" value="GT4_MtfB-like"/>
    <property type="match status" value="1"/>
</dbReference>
<name>A0AA41XCB7_9MICO</name>
<organism evidence="5 6">
    <name type="scientific">Herbiconiux oxytropis</name>
    <dbReference type="NCBI Taxonomy" id="2970915"/>
    <lineage>
        <taxon>Bacteria</taxon>
        <taxon>Bacillati</taxon>
        <taxon>Actinomycetota</taxon>
        <taxon>Actinomycetes</taxon>
        <taxon>Micrococcales</taxon>
        <taxon>Microbacteriaceae</taxon>
        <taxon>Herbiconiux</taxon>
    </lineage>
</organism>
<dbReference type="PANTHER" id="PTHR46401">
    <property type="entry name" value="GLYCOSYLTRANSFERASE WBBK-RELATED"/>
    <property type="match status" value="1"/>
</dbReference>
<dbReference type="Pfam" id="PF00534">
    <property type="entry name" value="Glycos_transf_1"/>
    <property type="match status" value="1"/>
</dbReference>
<evidence type="ECO:0000256" key="1">
    <source>
        <dbReference type="ARBA" id="ARBA00022676"/>
    </source>
</evidence>
<dbReference type="RefSeq" id="WP_259526141.1">
    <property type="nucleotide sequence ID" value="NZ_JANLCK010000003.1"/>
</dbReference>
<comment type="caution">
    <text evidence="5">The sequence shown here is derived from an EMBL/GenBank/DDBJ whole genome shotgun (WGS) entry which is preliminary data.</text>
</comment>
<evidence type="ECO:0000313" key="5">
    <source>
        <dbReference type="EMBL" id="MCS5725611.1"/>
    </source>
</evidence>
<keyword evidence="1" id="KW-0328">Glycosyltransferase</keyword>
<dbReference type="Pfam" id="PF13439">
    <property type="entry name" value="Glyco_transf_4"/>
    <property type="match status" value="1"/>
</dbReference>
<evidence type="ECO:0000259" key="3">
    <source>
        <dbReference type="Pfam" id="PF00534"/>
    </source>
</evidence>
<accession>A0AA41XCB7</accession>
<feature type="domain" description="Glycosyl transferase family 1" evidence="3">
    <location>
        <begin position="193"/>
        <end position="356"/>
    </location>
</feature>
<dbReference type="EMBL" id="JANLCK010000003">
    <property type="protein sequence ID" value="MCS5725611.1"/>
    <property type="molecule type" value="Genomic_DNA"/>
</dbReference>
<dbReference type="AlphaFoldDB" id="A0AA41XCB7"/>
<dbReference type="PANTHER" id="PTHR46401:SF2">
    <property type="entry name" value="GLYCOSYLTRANSFERASE WBBK-RELATED"/>
    <property type="match status" value="1"/>
</dbReference>
<dbReference type="InterPro" id="IPR028098">
    <property type="entry name" value="Glyco_trans_4-like_N"/>
</dbReference>
<evidence type="ECO:0000256" key="2">
    <source>
        <dbReference type="ARBA" id="ARBA00022679"/>
    </source>
</evidence>